<protein>
    <recommendedName>
        <fullName evidence="3">HTH tetR-type domain-containing protein</fullName>
    </recommendedName>
</protein>
<dbReference type="Pfam" id="PF00440">
    <property type="entry name" value="TetR_N"/>
    <property type="match status" value="1"/>
</dbReference>
<dbReference type="AlphaFoldDB" id="A0A081K7U4"/>
<dbReference type="eggNOG" id="COG1309">
    <property type="taxonomic scope" value="Bacteria"/>
</dbReference>
<evidence type="ECO:0000313" key="4">
    <source>
        <dbReference type="EMBL" id="KEI70220.1"/>
    </source>
</evidence>
<dbReference type="InterPro" id="IPR025722">
    <property type="entry name" value="TetR"/>
</dbReference>
<dbReference type="InterPro" id="IPR050109">
    <property type="entry name" value="HTH-type_TetR-like_transc_reg"/>
</dbReference>
<feature type="DNA-binding region" description="H-T-H motif" evidence="2">
    <location>
        <begin position="26"/>
        <end position="45"/>
    </location>
</feature>
<dbReference type="Proteomes" id="UP000027997">
    <property type="component" value="Unassembled WGS sequence"/>
</dbReference>
<comment type="caution">
    <text evidence="4">The sequence shown here is derived from an EMBL/GenBank/DDBJ whole genome shotgun (WGS) entry which is preliminary data.</text>
</comment>
<accession>A0A081K7U4</accession>
<dbReference type="STRING" id="305900.GV64_05195"/>
<dbReference type="Gene3D" id="1.10.357.10">
    <property type="entry name" value="Tetracycline Repressor, domain 2"/>
    <property type="match status" value="1"/>
</dbReference>
<dbReference type="Pfam" id="PF13972">
    <property type="entry name" value="TetR"/>
    <property type="match status" value="1"/>
</dbReference>
<dbReference type="EMBL" id="JOJP01000001">
    <property type="protein sequence ID" value="KEI70220.1"/>
    <property type="molecule type" value="Genomic_DNA"/>
</dbReference>
<keyword evidence="1 2" id="KW-0238">DNA-binding</keyword>
<evidence type="ECO:0000259" key="3">
    <source>
        <dbReference type="PROSITE" id="PS50977"/>
    </source>
</evidence>
<dbReference type="PROSITE" id="PS50977">
    <property type="entry name" value="HTH_TETR_2"/>
    <property type="match status" value="1"/>
</dbReference>
<dbReference type="GO" id="GO:0000976">
    <property type="term" value="F:transcription cis-regulatory region binding"/>
    <property type="evidence" value="ECO:0007669"/>
    <property type="project" value="TreeGrafter"/>
</dbReference>
<reference evidence="4 5" key="1">
    <citation type="submission" date="2014-06" db="EMBL/GenBank/DDBJ databases">
        <title>Whole Genome Sequences of Three Symbiotic Endozoicomonas Bacteria.</title>
        <authorList>
            <person name="Neave M.J."/>
            <person name="Apprill A."/>
            <person name="Voolstra C.R."/>
        </authorList>
    </citation>
    <scope>NUCLEOTIDE SEQUENCE [LARGE SCALE GENOMIC DNA]</scope>
    <source>
        <strain evidence="4 5">DSM 22380</strain>
    </source>
</reference>
<dbReference type="SUPFAM" id="SSF46689">
    <property type="entry name" value="Homeodomain-like"/>
    <property type="match status" value="1"/>
</dbReference>
<dbReference type="GO" id="GO:0003700">
    <property type="term" value="F:DNA-binding transcription factor activity"/>
    <property type="evidence" value="ECO:0007669"/>
    <property type="project" value="TreeGrafter"/>
</dbReference>
<gene>
    <name evidence="4" type="ORF">GV64_05195</name>
</gene>
<evidence type="ECO:0000256" key="2">
    <source>
        <dbReference type="PROSITE-ProRule" id="PRU00335"/>
    </source>
</evidence>
<dbReference type="PRINTS" id="PR00455">
    <property type="entry name" value="HTHTETR"/>
</dbReference>
<dbReference type="PANTHER" id="PTHR30055">
    <property type="entry name" value="HTH-TYPE TRANSCRIPTIONAL REGULATOR RUTR"/>
    <property type="match status" value="1"/>
</dbReference>
<proteinExistence type="predicted"/>
<feature type="domain" description="HTH tetR-type" evidence="3">
    <location>
        <begin position="3"/>
        <end position="63"/>
    </location>
</feature>
<dbReference type="RefSeq" id="WP_026258476.1">
    <property type="nucleotide sequence ID" value="NZ_JOJP01000001.1"/>
</dbReference>
<organism evidence="4 5">
    <name type="scientific">Endozoicomonas elysicola</name>
    <dbReference type="NCBI Taxonomy" id="305900"/>
    <lineage>
        <taxon>Bacteria</taxon>
        <taxon>Pseudomonadati</taxon>
        <taxon>Pseudomonadota</taxon>
        <taxon>Gammaproteobacteria</taxon>
        <taxon>Oceanospirillales</taxon>
        <taxon>Endozoicomonadaceae</taxon>
        <taxon>Endozoicomonas</taxon>
    </lineage>
</organism>
<dbReference type="InterPro" id="IPR001647">
    <property type="entry name" value="HTH_TetR"/>
</dbReference>
<dbReference type="PANTHER" id="PTHR30055:SF223">
    <property type="entry name" value="HTH-TYPE TRANSCRIPTIONAL REGULATOR UIDR"/>
    <property type="match status" value="1"/>
</dbReference>
<evidence type="ECO:0000313" key="5">
    <source>
        <dbReference type="Proteomes" id="UP000027997"/>
    </source>
</evidence>
<name>A0A081K7U4_9GAMM</name>
<evidence type="ECO:0000256" key="1">
    <source>
        <dbReference type="ARBA" id="ARBA00023125"/>
    </source>
</evidence>
<dbReference type="InterPro" id="IPR009057">
    <property type="entry name" value="Homeodomain-like_sf"/>
</dbReference>
<keyword evidence="5" id="KW-1185">Reference proteome</keyword>
<sequence>MAGKTRDKILNAALQLFNEQGERVVTTNHIASHIGISPGNLYYHFRNKEAIILALFEDFQQTLIEEIVLPAGKGITLEDKQQYLEALLAGMWQYRFIFRDLHGAVARSEELRTMYQGFARLCISMIVQVFKGLVTSGLMKASDEEIEALALNTFMVLTSWHELVHGVLHSEKGEPSRVMLNRVIYQVLIIDRGFITPEAMDSFKALEQTYFSPLLSIC</sequence>